<dbReference type="SUPFAM" id="SSF55120">
    <property type="entry name" value="Pseudouridine synthase"/>
    <property type="match status" value="1"/>
</dbReference>
<reference evidence="5 6" key="1">
    <citation type="journal article" date="2024" name="Commun. Biol.">
        <title>Comparative genomic analysis of thermophilic fungi reveals convergent evolutionary adaptations and gene losses.</title>
        <authorList>
            <person name="Steindorff A.S."/>
            <person name="Aguilar-Pontes M.V."/>
            <person name="Robinson A.J."/>
            <person name="Andreopoulos B."/>
            <person name="LaButti K."/>
            <person name="Kuo A."/>
            <person name="Mondo S."/>
            <person name="Riley R."/>
            <person name="Otillar R."/>
            <person name="Haridas S."/>
            <person name="Lipzen A."/>
            <person name="Grimwood J."/>
            <person name="Schmutz J."/>
            <person name="Clum A."/>
            <person name="Reid I.D."/>
            <person name="Moisan M.C."/>
            <person name="Butler G."/>
            <person name="Nguyen T.T.M."/>
            <person name="Dewar K."/>
            <person name="Conant G."/>
            <person name="Drula E."/>
            <person name="Henrissat B."/>
            <person name="Hansel C."/>
            <person name="Singer S."/>
            <person name="Hutchinson M.I."/>
            <person name="de Vries R.P."/>
            <person name="Natvig D.O."/>
            <person name="Powell A.J."/>
            <person name="Tsang A."/>
            <person name="Grigoriev I.V."/>
        </authorList>
    </citation>
    <scope>NUCLEOTIDE SEQUENCE [LARGE SCALE GENOMIC DNA]</scope>
    <source>
        <strain evidence="5 6">ATCC 24622</strain>
    </source>
</reference>
<feature type="region of interest" description="Disordered" evidence="3">
    <location>
        <begin position="196"/>
        <end position="216"/>
    </location>
</feature>
<organism evidence="5 6">
    <name type="scientific">Phialemonium thermophilum</name>
    <dbReference type="NCBI Taxonomy" id="223376"/>
    <lineage>
        <taxon>Eukaryota</taxon>
        <taxon>Fungi</taxon>
        <taxon>Dikarya</taxon>
        <taxon>Ascomycota</taxon>
        <taxon>Pezizomycotina</taxon>
        <taxon>Sordariomycetes</taxon>
        <taxon>Sordariomycetidae</taxon>
        <taxon>Cephalothecales</taxon>
        <taxon>Cephalothecaceae</taxon>
        <taxon>Phialemonium</taxon>
    </lineage>
</organism>
<feature type="region of interest" description="Disordered" evidence="3">
    <location>
        <begin position="928"/>
        <end position="950"/>
    </location>
</feature>
<dbReference type="Pfam" id="PF01142">
    <property type="entry name" value="TruD"/>
    <property type="match status" value="2"/>
</dbReference>
<keyword evidence="2" id="KW-0413">Isomerase</keyword>
<dbReference type="PANTHER" id="PTHR13326:SF21">
    <property type="entry name" value="PSEUDOURIDYLATE SYNTHASE PUS7L"/>
    <property type="match status" value="1"/>
</dbReference>
<comment type="caution">
    <text evidence="5">The sequence shown here is derived from an EMBL/GenBank/DDBJ whole genome shotgun (WGS) entry which is preliminary data.</text>
</comment>
<feature type="region of interest" description="Disordered" evidence="3">
    <location>
        <begin position="74"/>
        <end position="103"/>
    </location>
</feature>
<dbReference type="PANTHER" id="PTHR13326">
    <property type="entry name" value="TRNA PSEUDOURIDINE SYNTHASE D"/>
    <property type="match status" value="1"/>
</dbReference>
<evidence type="ECO:0000313" key="6">
    <source>
        <dbReference type="Proteomes" id="UP001586593"/>
    </source>
</evidence>
<feature type="compositionally biased region" description="Polar residues" evidence="3">
    <location>
        <begin position="937"/>
        <end position="950"/>
    </location>
</feature>
<evidence type="ECO:0000256" key="1">
    <source>
        <dbReference type="ARBA" id="ARBA00007953"/>
    </source>
</evidence>
<sequence>MNTPHQGTHVPAVRAALERQLGITERSSPVDYSWIADIRKRFTDFLVYEIRKDGTVIHLNDFEEPPQKIARKQISNESTKPHSSNDATGKEPALAAEEGVPDVKPPVHISDADRLGLEGLLGQVATDQLVEFDLKIQTKKLSPQERAAPLQLVQVRDRDKRGNIHKEIRRIFSSRIETTTDKDGFITATPSQFSLRVSRSGSGRGPREDSSSSSSEAFKSFAQLGGEYLHFTLYKENRDTMEALNLIARMLKIKVQNFGFSGTKDRRAATVQRISIYRQRAHNLTWLNPRMSGVKVGDFKHSKYPVQLGQHGGNEFIITLKNCEHYRGGNCSVPVRIKMIRESVEMGLLHLYKHGFINYYGLQRFGTHSIGTHQLGMKILKGNFEGAVEDILHVEPQYMTDALSDHARGPPHGHAHSASHDEYKRAWAIATFKATGNADRALEHMPKRFGAETSIIRHLSRASNRHDYMGALLTITRGLRQMYIHAYQSFVWNFVATYRWAKYGPRVIEGDIIMVDIDKPRPYSIGDDDIQEPSADWEDFYAQVRPLTAKDIESGTYTIFDIVLPTPGFDVTYPVNDVGDYYKTFMARPENGGLNPCAMRRRQREFSLSGSYRPLVSRFMHKPEYLVRAYSDDNEQMYPTDLDLVLQKKAEAKAEHKRKLETSVPVASLWNNFARNPAEFDRADNEEIRRRLDELPPPDAGNIRSTWAETGLDRDAKRIKIARHDPDTIPSQPTESQVVKQADDVLTAALSGPSGNDTGALESSKGFGAQQETLGNRAGNQPSLAQEGKDFLLSLLRSNGLSAESDGSLPSDPQKHQDLRGVDNNSAVDSAGLIINSKDPKPLALTVPSAGLVKSGQDTQPAQQTHKQVRKPPLRQISENPILAFAPEVHPDDEQVTTGDKIAVILKFQLPSSSYATIVLRELMGSIREESNRESRGTTPSSGSQTNQHR</sequence>
<gene>
    <name evidence="5" type="ORF">VTK73DRAFT_3353</name>
</gene>
<dbReference type="InterPro" id="IPR042214">
    <property type="entry name" value="TruD_catalytic"/>
</dbReference>
<keyword evidence="6" id="KW-1185">Reference proteome</keyword>
<dbReference type="Proteomes" id="UP001586593">
    <property type="component" value="Unassembled WGS sequence"/>
</dbReference>
<feature type="compositionally biased region" description="Polar residues" evidence="3">
    <location>
        <begin position="74"/>
        <end position="87"/>
    </location>
</feature>
<evidence type="ECO:0000259" key="4">
    <source>
        <dbReference type="PROSITE" id="PS50984"/>
    </source>
</evidence>
<name>A0ABR3WZT1_9PEZI</name>
<dbReference type="PIRSF" id="PIRSF037016">
    <property type="entry name" value="Pseudouridin_synth_euk_prd"/>
    <property type="match status" value="1"/>
</dbReference>
<dbReference type="InterPro" id="IPR020103">
    <property type="entry name" value="PsdUridine_synth_cat_dom_sf"/>
</dbReference>
<evidence type="ECO:0000256" key="2">
    <source>
        <dbReference type="ARBA" id="ARBA00023235"/>
    </source>
</evidence>
<dbReference type="PROSITE" id="PS50984">
    <property type="entry name" value="TRUD"/>
    <property type="match status" value="1"/>
</dbReference>
<evidence type="ECO:0000313" key="5">
    <source>
        <dbReference type="EMBL" id="KAL1869184.1"/>
    </source>
</evidence>
<dbReference type="NCBIfam" id="TIGR00094">
    <property type="entry name" value="tRNA_TruD_broad"/>
    <property type="match status" value="1"/>
</dbReference>
<dbReference type="InterPro" id="IPR011760">
    <property type="entry name" value="PsdUridine_synth_TruD_insert"/>
</dbReference>
<feature type="region of interest" description="Disordered" evidence="3">
    <location>
        <begin position="802"/>
        <end position="823"/>
    </location>
</feature>
<dbReference type="InterPro" id="IPR001656">
    <property type="entry name" value="PsdUridine_synth_TruD"/>
</dbReference>
<proteinExistence type="inferred from homology"/>
<feature type="domain" description="TRUD" evidence="4">
    <location>
        <begin position="355"/>
        <end position="618"/>
    </location>
</feature>
<evidence type="ECO:0000256" key="3">
    <source>
        <dbReference type="SAM" id="MobiDB-lite"/>
    </source>
</evidence>
<dbReference type="CDD" id="cd02576">
    <property type="entry name" value="PseudoU_synth_ScPUS7"/>
    <property type="match status" value="1"/>
</dbReference>
<accession>A0ABR3WZT1</accession>
<dbReference type="Gene3D" id="3.30.2350.20">
    <property type="entry name" value="TruD, catalytic domain"/>
    <property type="match status" value="3"/>
</dbReference>
<comment type="similarity">
    <text evidence="1">Belongs to the pseudouridine synthase TruD family.</text>
</comment>
<protein>
    <recommendedName>
        <fullName evidence="4">TRUD domain-containing protein</fullName>
    </recommendedName>
</protein>
<dbReference type="EMBL" id="JAZHXJ010000201">
    <property type="protein sequence ID" value="KAL1869184.1"/>
    <property type="molecule type" value="Genomic_DNA"/>
</dbReference>